<dbReference type="InterPro" id="IPR029069">
    <property type="entry name" value="HotDog_dom_sf"/>
</dbReference>
<dbReference type="RefSeq" id="WP_071948261.1">
    <property type="nucleotide sequence ID" value="NZ_BAAAVX010000002.1"/>
</dbReference>
<dbReference type="SUPFAM" id="SSF54637">
    <property type="entry name" value="Thioesterase/thiol ester dehydrase-isomerase"/>
    <property type="match status" value="2"/>
</dbReference>
<evidence type="ECO:0000259" key="2">
    <source>
        <dbReference type="Pfam" id="PF20789"/>
    </source>
</evidence>
<reference evidence="3 4" key="1">
    <citation type="submission" date="2021-07" db="EMBL/GenBank/DDBJ databases">
        <title>Whole genome sequencing of non-tuberculosis mycobacteria type-strains.</title>
        <authorList>
            <person name="Igarashi Y."/>
            <person name="Osugi A."/>
            <person name="Mitarai S."/>
        </authorList>
    </citation>
    <scope>NUCLEOTIDE SEQUENCE [LARGE SCALE GENOMIC DNA]</scope>
    <source>
        <strain evidence="3 4">JCM 16370</strain>
    </source>
</reference>
<dbReference type="Pfam" id="PF13622">
    <property type="entry name" value="4HBT_3"/>
    <property type="match status" value="1"/>
</dbReference>
<feature type="domain" description="Acyl-CoA thioesterase-like C-terminal" evidence="2">
    <location>
        <begin position="127"/>
        <end position="254"/>
    </location>
</feature>
<organism evidence="3 4">
    <name type="scientific">Mycolicibacterium pallens</name>
    <dbReference type="NCBI Taxonomy" id="370524"/>
    <lineage>
        <taxon>Bacteria</taxon>
        <taxon>Bacillati</taxon>
        <taxon>Actinomycetota</taxon>
        <taxon>Actinomycetes</taxon>
        <taxon>Mycobacteriales</taxon>
        <taxon>Mycobacteriaceae</taxon>
        <taxon>Mycolicibacterium</taxon>
    </lineage>
</organism>
<accession>A0ABX8VH53</accession>
<proteinExistence type="predicted"/>
<sequence>MSYFSRVSDHSYRANEHTGGAWNLAEQHIAPSFGLLAHAIEMDRDARGNGHLVTARLSYDILGTVPVDVVVDIDVRVLRPGRTIELVEAALTYQGRGVVLARAWLMKQYDTAAFRGSGLRPIPPPQDLPAWDPSRVWPGGFIASAEVRRAEDEPGRAAYWVRTSVPLLDDEAVSSLARVAGLLDIANGMTVRVDPRQVAFPNLDLTAHFFATPVGEWVGFDTAVSIGPSGIGLTHSIIHDETGPIGALSQSLTVRPGAGIG</sequence>
<keyword evidence="4" id="KW-1185">Reference proteome</keyword>
<dbReference type="Gene3D" id="2.40.160.210">
    <property type="entry name" value="Acyl-CoA thioesterase, double hotdog domain"/>
    <property type="match status" value="1"/>
</dbReference>
<evidence type="ECO:0000259" key="1">
    <source>
        <dbReference type="Pfam" id="PF13622"/>
    </source>
</evidence>
<dbReference type="InterPro" id="IPR042171">
    <property type="entry name" value="Acyl-CoA_hotdog"/>
</dbReference>
<dbReference type="Pfam" id="PF20789">
    <property type="entry name" value="4HBT_3C"/>
    <property type="match status" value="1"/>
</dbReference>
<evidence type="ECO:0000313" key="4">
    <source>
        <dbReference type="Proteomes" id="UP000825367"/>
    </source>
</evidence>
<dbReference type="EMBL" id="CP080333">
    <property type="protein sequence ID" value="QYL17100.1"/>
    <property type="molecule type" value="Genomic_DNA"/>
</dbReference>
<dbReference type="InterPro" id="IPR049450">
    <property type="entry name" value="ACOT8-like_C"/>
</dbReference>
<name>A0ABX8VH53_9MYCO</name>
<dbReference type="InterPro" id="IPR049449">
    <property type="entry name" value="TesB_ACOT8-like_N"/>
</dbReference>
<gene>
    <name evidence="3" type="ORF">K0O64_00440</name>
</gene>
<protein>
    <submittedName>
        <fullName evidence="3">Thioesterase family protein</fullName>
    </submittedName>
</protein>
<evidence type="ECO:0000313" key="3">
    <source>
        <dbReference type="EMBL" id="QYL17100.1"/>
    </source>
</evidence>
<feature type="domain" description="Acyl-CoA thioesterase-like N-terminal HotDog" evidence="1">
    <location>
        <begin position="21"/>
        <end position="105"/>
    </location>
</feature>
<dbReference type="Proteomes" id="UP000825367">
    <property type="component" value="Chromosome"/>
</dbReference>